<dbReference type="PRINTS" id="PR00463">
    <property type="entry name" value="EP450I"/>
</dbReference>
<keyword evidence="5 9" id="KW-0560">Oxidoreductase</keyword>
<proteinExistence type="inferred from homology"/>
<dbReference type="Gramene" id="evm.model.04.317">
    <property type="protein sequence ID" value="cds.evm.model.04.317"/>
    <property type="gene ID" value="evm.TU.04.317"/>
</dbReference>
<dbReference type="Pfam" id="PF00067">
    <property type="entry name" value="p450"/>
    <property type="match status" value="1"/>
</dbReference>
<evidence type="ECO:0000256" key="9">
    <source>
        <dbReference type="RuleBase" id="RU000461"/>
    </source>
</evidence>
<evidence type="ECO:0000256" key="5">
    <source>
        <dbReference type="ARBA" id="ARBA00023002"/>
    </source>
</evidence>
<evidence type="ECO:0008006" key="12">
    <source>
        <dbReference type="Google" id="ProtNLM"/>
    </source>
</evidence>
<dbReference type="CDD" id="cd11072">
    <property type="entry name" value="CYP71-like"/>
    <property type="match status" value="1"/>
</dbReference>
<name>A0A803PH18_CANSA</name>
<dbReference type="OrthoDB" id="2789670at2759"/>
<keyword evidence="4 8" id="KW-0479">Metal-binding</keyword>
<accession>A0A803PH18</accession>
<dbReference type="GO" id="GO:0005506">
    <property type="term" value="F:iron ion binding"/>
    <property type="evidence" value="ECO:0007669"/>
    <property type="project" value="InterPro"/>
</dbReference>
<dbReference type="OMA" id="WFGWTPV"/>
<keyword evidence="7 9" id="KW-0503">Monooxygenase</keyword>
<dbReference type="InterPro" id="IPR001128">
    <property type="entry name" value="Cyt_P450"/>
</dbReference>
<dbReference type="EMBL" id="UZAU01000358">
    <property type="status" value="NOT_ANNOTATED_CDS"/>
    <property type="molecule type" value="Genomic_DNA"/>
</dbReference>
<dbReference type="PROSITE" id="PS00086">
    <property type="entry name" value="CYTOCHROME_P450"/>
    <property type="match status" value="1"/>
</dbReference>
<gene>
    <name evidence="10" type="primary">LOC133028906</name>
</gene>
<comment type="cofactor">
    <cofactor evidence="1 8">
        <name>heme</name>
        <dbReference type="ChEBI" id="CHEBI:30413"/>
    </cofactor>
</comment>
<dbReference type="Gene3D" id="1.10.630.10">
    <property type="entry name" value="Cytochrome P450"/>
    <property type="match status" value="1"/>
</dbReference>
<dbReference type="PRINTS" id="PR00385">
    <property type="entry name" value="P450"/>
</dbReference>
<dbReference type="InterPro" id="IPR036396">
    <property type="entry name" value="Cyt_P450_sf"/>
</dbReference>
<evidence type="ECO:0000256" key="4">
    <source>
        <dbReference type="ARBA" id="ARBA00022723"/>
    </source>
</evidence>
<dbReference type="AlphaFoldDB" id="A0A803PH18"/>
<dbReference type="GO" id="GO:0016705">
    <property type="term" value="F:oxidoreductase activity, acting on paired donors, with incorporation or reduction of molecular oxygen"/>
    <property type="evidence" value="ECO:0007669"/>
    <property type="project" value="InterPro"/>
</dbReference>
<dbReference type="FunFam" id="1.10.630.10:FF:000011">
    <property type="entry name" value="Cytochrome P450 83B1"/>
    <property type="match status" value="1"/>
</dbReference>
<feature type="binding site" description="axial binding residue" evidence="8">
    <location>
        <position position="452"/>
    </location>
    <ligand>
        <name>heme</name>
        <dbReference type="ChEBI" id="CHEBI:30413"/>
    </ligand>
    <ligandPart>
        <name>Fe</name>
        <dbReference type="ChEBI" id="CHEBI:18248"/>
    </ligandPart>
</feature>
<dbReference type="PANTHER" id="PTHR47955">
    <property type="entry name" value="CYTOCHROME P450 FAMILY 71 PROTEIN"/>
    <property type="match status" value="1"/>
</dbReference>
<dbReference type="GO" id="GO:0004497">
    <property type="term" value="F:monooxygenase activity"/>
    <property type="evidence" value="ECO:0007669"/>
    <property type="project" value="UniProtKB-KW"/>
</dbReference>
<evidence type="ECO:0000313" key="10">
    <source>
        <dbReference type="EnsemblPlants" id="cds.evm.model.04.317"/>
    </source>
</evidence>
<evidence type="ECO:0000313" key="11">
    <source>
        <dbReference type="Proteomes" id="UP000596661"/>
    </source>
</evidence>
<keyword evidence="11" id="KW-1185">Reference proteome</keyword>
<evidence type="ECO:0000256" key="3">
    <source>
        <dbReference type="ARBA" id="ARBA00022617"/>
    </source>
</evidence>
<dbReference type="SUPFAM" id="SSF48264">
    <property type="entry name" value="Cytochrome P450"/>
    <property type="match status" value="1"/>
</dbReference>
<evidence type="ECO:0000256" key="2">
    <source>
        <dbReference type="ARBA" id="ARBA00010617"/>
    </source>
</evidence>
<organism evidence="10 11">
    <name type="scientific">Cannabis sativa</name>
    <name type="common">Hemp</name>
    <name type="synonym">Marijuana</name>
    <dbReference type="NCBI Taxonomy" id="3483"/>
    <lineage>
        <taxon>Eukaryota</taxon>
        <taxon>Viridiplantae</taxon>
        <taxon>Streptophyta</taxon>
        <taxon>Embryophyta</taxon>
        <taxon>Tracheophyta</taxon>
        <taxon>Spermatophyta</taxon>
        <taxon>Magnoliopsida</taxon>
        <taxon>eudicotyledons</taxon>
        <taxon>Gunneridae</taxon>
        <taxon>Pentapetalae</taxon>
        <taxon>rosids</taxon>
        <taxon>fabids</taxon>
        <taxon>Rosales</taxon>
        <taxon>Cannabaceae</taxon>
        <taxon>Cannabis</taxon>
    </lineage>
</organism>
<keyword evidence="3 8" id="KW-0349">Heme</keyword>
<dbReference type="Proteomes" id="UP000596661">
    <property type="component" value="Chromosome 4"/>
</dbReference>
<evidence type="ECO:0000256" key="6">
    <source>
        <dbReference type="ARBA" id="ARBA00023004"/>
    </source>
</evidence>
<comment type="similarity">
    <text evidence="2 9">Belongs to the cytochrome P450 family.</text>
</comment>
<dbReference type="InterPro" id="IPR002401">
    <property type="entry name" value="Cyt_P450_E_grp-I"/>
</dbReference>
<evidence type="ECO:0000256" key="8">
    <source>
        <dbReference type="PIRSR" id="PIRSR602401-1"/>
    </source>
</evidence>
<evidence type="ECO:0000256" key="1">
    <source>
        <dbReference type="ARBA" id="ARBA00001971"/>
    </source>
</evidence>
<dbReference type="EnsemblPlants" id="evm.model.04.317">
    <property type="protein sequence ID" value="cds.evm.model.04.317"/>
    <property type="gene ID" value="evm.TU.04.317"/>
</dbReference>
<reference evidence="10" key="1">
    <citation type="submission" date="2018-11" db="EMBL/GenBank/DDBJ databases">
        <authorList>
            <person name="Grassa J C."/>
        </authorList>
    </citation>
    <scope>NUCLEOTIDE SEQUENCE [LARGE SCALE GENOMIC DNA]</scope>
</reference>
<dbReference type="GO" id="GO:0020037">
    <property type="term" value="F:heme binding"/>
    <property type="evidence" value="ECO:0007669"/>
    <property type="project" value="InterPro"/>
</dbReference>
<reference evidence="10" key="2">
    <citation type="submission" date="2021-03" db="UniProtKB">
        <authorList>
            <consortium name="EnsemblPlants"/>
        </authorList>
    </citation>
    <scope>IDENTIFICATION</scope>
</reference>
<dbReference type="InterPro" id="IPR017972">
    <property type="entry name" value="Cyt_P450_CS"/>
</dbReference>
<sequence length="512" mass="57796">MQMAMDAQPGFLVSLLLLFIPLLIFLVKKITKKQNKNLPPSPPKLPIIGNLHQLGSLPHQSLCQLSKEYGSVMLLHLGNLPAVIVSSAEAAKQVMKTHDLGSCSRPQLHGPKQLTYNYHDLAFSPYGEYWREIRKICVLELFSVKRVNSYQSIREEEVTKLINSICHHSSSSPGAPVDLTKKLFTLTASIIFRIAFGTTFQDAKFSEEKFHDMILEISAILGSFCAAEYFPYVGWIVDKLSGLEQRSKRIFHKMDDFFQKVIDDHLNPGRVKQEHEEDIIDVLLKIVNEQTSYKAASLTIDNIKAVLLDMFQAGVDTGAITMVWAMAELAKKPKLMKKAQDEVRTCIGNKGTVSETDIDQLQYLKMIVKETLRLHPPVPMLVPRETISHFTVNGYDIEPKTLLQVNAWAIGRDPKNWKDPEEFIPERFEGSSIDFKGQHFELLPFGSGRRACPAIYMGTTTVEFGLANLLYSFNWKLPDGMKEQDLNMEEIAGLSITNGKRTAVNLVPEKPF</sequence>
<keyword evidence="6 8" id="KW-0408">Iron</keyword>
<dbReference type="PANTHER" id="PTHR47955:SF19">
    <property type="entry name" value="CYTOCHROME P450 71A9-LIKE ISOFORM X1"/>
    <property type="match status" value="1"/>
</dbReference>
<protein>
    <recommendedName>
        <fullName evidence="12">Cytochrome P450</fullName>
    </recommendedName>
</protein>
<evidence type="ECO:0000256" key="7">
    <source>
        <dbReference type="ARBA" id="ARBA00023033"/>
    </source>
</evidence>